<feature type="compositionally biased region" description="Low complexity" evidence="1">
    <location>
        <begin position="218"/>
        <end position="258"/>
    </location>
</feature>
<feature type="compositionally biased region" description="Pro residues" evidence="1">
    <location>
        <begin position="70"/>
        <end position="81"/>
    </location>
</feature>
<comment type="caution">
    <text evidence="2">The sequence shown here is derived from an EMBL/GenBank/DDBJ whole genome shotgun (WGS) entry which is preliminary data.</text>
</comment>
<dbReference type="Proteomes" id="UP000559256">
    <property type="component" value="Unassembled WGS sequence"/>
</dbReference>
<sequence length="628" mass="67583">MASLSALSSSALEAAVPAPVTGSIDSPGAAQVELEWNEWSEWLTDDALKSDEDAVNEILEVPLASENNPESPPSIPAPPSSPLKNAKKRNTVLSSLPTNIPLDKIDPSSPTSTTPTSSLSTAATTPEPHEEVEGDNVPSNALPKSRVPESGRKKRQAAVQAPVTGSSDSSAAPVLEWSDWLTDDVLNSSFSDPQDAVNEELKVPLALQNNPESPPSMPALSLSSLKNISHSSPSSPTSTTPTSSPMTSPITPSTAATTPEPHEVKAYNVLSNAVPESPVPQSGSKKRCRDLVTTNNDGDRSKRSRLNALLDADAQRVPFEPSERDKAQFPLPSPAEGTEDGLLLDLQNNDINQADDGVPQWIPAHGSNVDVGTYSHSVHYQQVYNENQLLAQPSSAPYGHHHRLQLLDGVQQHVTVSPVIVDRNVLGADNQLPWAQHYHQPGQGGQYHTHAGPSNVQRQNHAPHPHPPQYIILHSNSYPSSNQASGNEVSHAAPVMHTHTSLVFVPQTTSHPPVHGQSSASTSGLSSNLQAWAQLPVPPLLSKRCRWVINQATGKVCGANLTALNMRDCTDANRHLLEHKNDSAHSDWLNRKIKEKGCRWKGCGESFSKGRLSIHYGEKHLGLPRTRN</sequence>
<keyword evidence="3" id="KW-1185">Reference proteome</keyword>
<evidence type="ECO:0000313" key="3">
    <source>
        <dbReference type="Proteomes" id="UP000559256"/>
    </source>
</evidence>
<gene>
    <name evidence="2" type="ORF">D9758_015680</name>
</gene>
<reference evidence="2 3" key="1">
    <citation type="journal article" date="2020" name="ISME J.">
        <title>Uncovering the hidden diversity of litter-decomposition mechanisms in mushroom-forming fungi.</title>
        <authorList>
            <person name="Floudas D."/>
            <person name="Bentzer J."/>
            <person name="Ahren D."/>
            <person name="Johansson T."/>
            <person name="Persson P."/>
            <person name="Tunlid A."/>
        </authorList>
    </citation>
    <scope>NUCLEOTIDE SEQUENCE [LARGE SCALE GENOMIC DNA]</scope>
    <source>
        <strain evidence="2 3">CBS 291.85</strain>
    </source>
</reference>
<name>A0A8H5C7Q3_9AGAR</name>
<organism evidence="2 3">
    <name type="scientific">Tetrapyrgos nigripes</name>
    <dbReference type="NCBI Taxonomy" id="182062"/>
    <lineage>
        <taxon>Eukaryota</taxon>
        <taxon>Fungi</taxon>
        <taxon>Dikarya</taxon>
        <taxon>Basidiomycota</taxon>
        <taxon>Agaricomycotina</taxon>
        <taxon>Agaricomycetes</taxon>
        <taxon>Agaricomycetidae</taxon>
        <taxon>Agaricales</taxon>
        <taxon>Marasmiineae</taxon>
        <taxon>Marasmiaceae</taxon>
        <taxon>Tetrapyrgos</taxon>
    </lineage>
</organism>
<feature type="region of interest" description="Disordered" evidence="1">
    <location>
        <begin position="1"/>
        <end position="26"/>
    </location>
</feature>
<dbReference type="EMBL" id="JAACJM010000225">
    <property type="protein sequence ID" value="KAF5336681.1"/>
    <property type="molecule type" value="Genomic_DNA"/>
</dbReference>
<feature type="region of interest" description="Disordered" evidence="1">
    <location>
        <begin position="47"/>
        <end position="173"/>
    </location>
</feature>
<feature type="region of interest" description="Disordered" evidence="1">
    <location>
        <begin position="207"/>
        <end position="258"/>
    </location>
</feature>
<dbReference type="AlphaFoldDB" id="A0A8H5C7Q3"/>
<proteinExistence type="predicted"/>
<feature type="compositionally biased region" description="Low complexity" evidence="1">
    <location>
        <begin position="1"/>
        <end position="15"/>
    </location>
</feature>
<feature type="region of interest" description="Disordered" evidence="1">
    <location>
        <begin position="273"/>
        <end position="303"/>
    </location>
</feature>
<feature type="compositionally biased region" description="Low complexity" evidence="1">
    <location>
        <begin position="436"/>
        <end position="450"/>
    </location>
</feature>
<feature type="compositionally biased region" description="Low complexity" evidence="1">
    <location>
        <begin position="107"/>
        <end position="126"/>
    </location>
</feature>
<accession>A0A8H5C7Q3</accession>
<evidence type="ECO:0000256" key="1">
    <source>
        <dbReference type="SAM" id="MobiDB-lite"/>
    </source>
</evidence>
<evidence type="ECO:0000313" key="2">
    <source>
        <dbReference type="EMBL" id="KAF5336681.1"/>
    </source>
</evidence>
<feature type="region of interest" description="Disordered" evidence="1">
    <location>
        <begin position="435"/>
        <end position="467"/>
    </location>
</feature>
<protein>
    <submittedName>
        <fullName evidence="2">Uncharacterized protein</fullName>
    </submittedName>
</protein>